<keyword evidence="2" id="KW-0378">Hydrolase</keyword>
<dbReference type="EMBL" id="NWVC01000009">
    <property type="protein sequence ID" value="PCG13299.1"/>
    <property type="molecule type" value="Genomic_DNA"/>
</dbReference>
<dbReference type="Pfam" id="PF00144">
    <property type="entry name" value="Beta-lactamase"/>
    <property type="match status" value="1"/>
</dbReference>
<dbReference type="PANTHER" id="PTHR46825">
    <property type="entry name" value="D-ALANYL-D-ALANINE-CARBOXYPEPTIDASE/ENDOPEPTIDASE AMPH"/>
    <property type="match status" value="1"/>
</dbReference>
<evidence type="ECO:0000259" key="1">
    <source>
        <dbReference type="Pfam" id="PF00144"/>
    </source>
</evidence>
<dbReference type="Gene3D" id="3.40.710.10">
    <property type="entry name" value="DD-peptidase/beta-lactamase superfamily"/>
    <property type="match status" value="1"/>
</dbReference>
<dbReference type="GO" id="GO:0016787">
    <property type="term" value="F:hydrolase activity"/>
    <property type="evidence" value="ECO:0007669"/>
    <property type="project" value="UniProtKB-KW"/>
</dbReference>
<dbReference type="PANTHER" id="PTHR46825:SF9">
    <property type="entry name" value="BETA-LACTAMASE-RELATED DOMAIN-CONTAINING PROTEIN"/>
    <property type="match status" value="1"/>
</dbReference>
<comment type="caution">
    <text evidence="2">The sequence shown here is derived from an EMBL/GenBank/DDBJ whole genome shotgun (WGS) entry which is preliminary data.</text>
</comment>
<accession>A0A2A4I488</accession>
<evidence type="ECO:0000313" key="3">
    <source>
        <dbReference type="Proteomes" id="UP000218323"/>
    </source>
</evidence>
<sequence>MRRRRRRARSITTRWAGISRWLRASRSDTFHEQGVGVMIRHGLLIGVTLAVTAQATAQPVALRSVAREAVDPIFAQWAANTSPGCAIAVDRDGRTVLSRAWGMADLEHGVRNSPDTVFEAGSVSKQFTAAAVLTLVEAGKLTLDTDVRTIIPELPDYGRVITIDQLLNHTSGLRDWGGIAGLGGWPRTTRAYDQADALAIIVRQKALNYAPGAESSYTNTGYNLLTEVVRRVSGKSLADYSQDVLFKPLGMTHSQWRDDFRRIVPGRAQAYDKAGGRYRQEMPFENTYGNGGLLTTVGDLLIWNRALDGGALGAFVTKKLSERSRLRDGRLLTYGRGLFNYRFHDTEEIAHAGSTAGYRAWLGRYPAYRLSIAMLCNASDADSGMGRKVAALFLPPYAEPPRTAKTLDGLFVDRASGIPLDLARYNANESRVVSADRIELTGRDGNVAVYLRTPPVAASSFVTTDYIGTYASDEVGATYDIAARPGGGLTWTIRERPGDVRALAPVYRDAFQGDDGLVRFVRDGAGRVIALTVSIERARNVRFERRR</sequence>
<reference evidence="2 3" key="1">
    <citation type="submission" date="2017-09" db="EMBL/GenBank/DDBJ databases">
        <title>Sphingomonas adhaesiva DSM 7418, whole genome shotgun sequence.</title>
        <authorList>
            <person name="Feng G."/>
            <person name="Zhu H."/>
        </authorList>
    </citation>
    <scope>NUCLEOTIDE SEQUENCE [LARGE SCALE GENOMIC DNA]</scope>
    <source>
        <strain evidence="2 3">DSM 7418</strain>
    </source>
</reference>
<feature type="domain" description="Beta-lactamase-related" evidence="1">
    <location>
        <begin position="77"/>
        <end position="381"/>
    </location>
</feature>
<dbReference type="InterPro" id="IPR050491">
    <property type="entry name" value="AmpC-like"/>
</dbReference>
<dbReference type="SUPFAM" id="SSF56601">
    <property type="entry name" value="beta-lactamase/transpeptidase-like"/>
    <property type="match status" value="1"/>
</dbReference>
<keyword evidence="3" id="KW-1185">Reference proteome</keyword>
<evidence type="ECO:0000313" key="2">
    <source>
        <dbReference type="EMBL" id="PCG13299.1"/>
    </source>
</evidence>
<dbReference type="AlphaFoldDB" id="A0A2A4I488"/>
<dbReference type="Proteomes" id="UP000218323">
    <property type="component" value="Unassembled WGS sequence"/>
</dbReference>
<dbReference type="InterPro" id="IPR001466">
    <property type="entry name" value="Beta-lactam-related"/>
</dbReference>
<protein>
    <submittedName>
        <fullName evidence="2">Serine hydrolase</fullName>
    </submittedName>
</protein>
<proteinExistence type="predicted"/>
<gene>
    <name evidence="2" type="ORF">COA07_15175</name>
</gene>
<dbReference type="InterPro" id="IPR012338">
    <property type="entry name" value="Beta-lactam/transpept-like"/>
</dbReference>
<name>A0A2A4I488_9SPHN</name>
<organism evidence="2 3">
    <name type="scientific">Sphingomonas adhaesiva</name>
    <dbReference type="NCBI Taxonomy" id="28212"/>
    <lineage>
        <taxon>Bacteria</taxon>
        <taxon>Pseudomonadati</taxon>
        <taxon>Pseudomonadota</taxon>
        <taxon>Alphaproteobacteria</taxon>
        <taxon>Sphingomonadales</taxon>
        <taxon>Sphingomonadaceae</taxon>
        <taxon>Sphingomonas</taxon>
    </lineage>
</organism>